<accession>A0A1I0SHX0</accession>
<gene>
    <name evidence="2" type="ORF">SAMN05444374_101239</name>
</gene>
<dbReference type="GeneID" id="85484303"/>
<dbReference type="OrthoDB" id="5175138at2"/>
<protein>
    <submittedName>
        <fullName evidence="2">Uncharacterized protein</fullName>
    </submittedName>
</protein>
<dbReference type="Proteomes" id="UP000182054">
    <property type="component" value="Unassembled WGS sequence"/>
</dbReference>
<dbReference type="RefSeq" id="WP_068361816.1">
    <property type="nucleotide sequence ID" value="NZ_FOJN01000001.1"/>
</dbReference>
<sequence length="263" mass="28702">MVSTLDACPELSAVLAPRSDRPFGYYVDRIFGYVVTVGTPRSDPSLWRRFLDGARASYARHGVDAALEFDRIADGRSTTLFFSALDDAGHPVAGARVQGPYERPDQTHADQEWIPVPAGRAALRELVAARLTDGVVELKTGWVDPAVPRDRRLADMIGFSGPLAGTVLGVRHTLVTAGDHALGLWEHAGAVLVDEVPPTPYPDARYRTRALFWDRATYADRALPDHRRRIAVASEHVRRTALRAPDRARAAAAAHSSAGQRTP</sequence>
<organism evidence="2 3">
    <name type="scientific">Rhodococcoides kroppenstedtii</name>
    <dbReference type="NCBI Taxonomy" id="293050"/>
    <lineage>
        <taxon>Bacteria</taxon>
        <taxon>Bacillati</taxon>
        <taxon>Actinomycetota</taxon>
        <taxon>Actinomycetes</taxon>
        <taxon>Mycobacteriales</taxon>
        <taxon>Nocardiaceae</taxon>
        <taxon>Rhodococcoides</taxon>
    </lineage>
</organism>
<feature type="region of interest" description="Disordered" evidence="1">
    <location>
        <begin position="244"/>
        <end position="263"/>
    </location>
</feature>
<evidence type="ECO:0000256" key="1">
    <source>
        <dbReference type="SAM" id="MobiDB-lite"/>
    </source>
</evidence>
<evidence type="ECO:0000313" key="3">
    <source>
        <dbReference type="Proteomes" id="UP000182054"/>
    </source>
</evidence>
<proteinExistence type="predicted"/>
<name>A0A1I0SHX0_9NOCA</name>
<dbReference type="EMBL" id="FOJN01000001">
    <property type="protein sequence ID" value="SFA39047.1"/>
    <property type="molecule type" value="Genomic_DNA"/>
</dbReference>
<evidence type="ECO:0000313" key="2">
    <source>
        <dbReference type="EMBL" id="SFA39047.1"/>
    </source>
</evidence>
<dbReference type="AlphaFoldDB" id="A0A1I0SHX0"/>
<reference evidence="2 3" key="1">
    <citation type="submission" date="2016-10" db="EMBL/GenBank/DDBJ databases">
        <authorList>
            <person name="de Groot N.N."/>
        </authorList>
    </citation>
    <scope>NUCLEOTIDE SEQUENCE [LARGE SCALE GENOMIC DNA]</scope>
    <source>
        <strain evidence="2 3">DSM 44908</strain>
    </source>
</reference>